<evidence type="ECO:0000313" key="8">
    <source>
        <dbReference type="Proteomes" id="UP000584642"/>
    </source>
</evidence>
<keyword evidence="2" id="KW-0997">Cell inner membrane</keyword>
<organism evidence="7 8">
    <name type="scientific">Azospirillum oleiclasticum</name>
    <dbReference type="NCBI Taxonomy" id="2735135"/>
    <lineage>
        <taxon>Bacteria</taxon>
        <taxon>Pseudomonadati</taxon>
        <taxon>Pseudomonadota</taxon>
        <taxon>Alphaproteobacteria</taxon>
        <taxon>Rhodospirillales</taxon>
        <taxon>Azospirillaceae</taxon>
        <taxon>Azospirillum</taxon>
    </lineage>
</organism>
<keyword evidence="1" id="KW-1003">Cell membrane</keyword>
<dbReference type="InterPro" id="IPR029052">
    <property type="entry name" value="Metallo-depent_PP-like"/>
</dbReference>
<dbReference type="InterPro" id="IPR004843">
    <property type="entry name" value="Calcineurin-like_PHP"/>
</dbReference>
<dbReference type="InterPro" id="IPR043461">
    <property type="entry name" value="LpxH-like"/>
</dbReference>
<proteinExistence type="predicted"/>
<evidence type="ECO:0000256" key="3">
    <source>
        <dbReference type="ARBA" id="ARBA00022723"/>
    </source>
</evidence>
<evidence type="ECO:0000256" key="1">
    <source>
        <dbReference type="ARBA" id="ARBA00022475"/>
    </source>
</evidence>
<evidence type="ECO:0000256" key="5">
    <source>
        <dbReference type="ARBA" id="ARBA00023211"/>
    </source>
</evidence>
<dbReference type="Proteomes" id="UP000584642">
    <property type="component" value="Unassembled WGS sequence"/>
</dbReference>
<dbReference type="PANTHER" id="PTHR34990">
    <property type="entry name" value="UDP-2,3-DIACYLGLUCOSAMINE HYDROLASE-RELATED"/>
    <property type="match status" value="1"/>
</dbReference>
<evidence type="ECO:0000259" key="6">
    <source>
        <dbReference type="Pfam" id="PF00149"/>
    </source>
</evidence>
<dbReference type="Pfam" id="PF00149">
    <property type="entry name" value="Metallophos"/>
    <property type="match status" value="1"/>
</dbReference>
<evidence type="ECO:0000313" key="7">
    <source>
        <dbReference type="EMBL" id="NYZ18523.1"/>
    </source>
</evidence>
<dbReference type="Gene3D" id="3.60.21.10">
    <property type="match status" value="1"/>
</dbReference>
<keyword evidence="3" id="KW-0479">Metal-binding</keyword>
<protein>
    <submittedName>
        <fullName evidence="7">UDP-2,3-diacylglucosamine diphosphatase</fullName>
    </submittedName>
</protein>
<keyword evidence="5" id="KW-0464">Manganese</keyword>
<accession>A0ABX2T2P2</accession>
<sequence length="296" mass="33616">MLRSLFLACIPVPHRPTYFGSTRRSRRMDQESDVTRYRSIWISDVHLGTRGCKADLLLDFLKHNDSEYLYLVGDIVDGWRLKKSWYWPQAHNDVVQKILRRARKGAKVFYIPGNHDEGARDFIGLQFGGVKVMEEAIHTTADGKRFLVTHGDQFDAVVKYAKWLALIGDHAYVMLLNVNTGLNWVRRKMGFTYWSVSAYLKHKAKSAVEYIGKYEAALADEARRRAVDGIICGHIHNAEMRPMEGVLYCNDGDWVESCTALVEHDSGMLEIINWAEVLRQRTVVKPSAGAAAKAAA</sequence>
<name>A0ABX2T2P2_9PROT</name>
<evidence type="ECO:0000256" key="4">
    <source>
        <dbReference type="ARBA" id="ARBA00023136"/>
    </source>
</evidence>
<comment type="caution">
    <text evidence="7">The sequence shown here is derived from an EMBL/GenBank/DDBJ whole genome shotgun (WGS) entry which is preliminary data.</text>
</comment>
<dbReference type="CDD" id="cd07398">
    <property type="entry name" value="MPP_YbbF-LpxH"/>
    <property type="match status" value="1"/>
</dbReference>
<dbReference type="SUPFAM" id="SSF56300">
    <property type="entry name" value="Metallo-dependent phosphatases"/>
    <property type="match status" value="1"/>
</dbReference>
<gene>
    <name evidence="7" type="ORF">HND93_02260</name>
</gene>
<dbReference type="EMBL" id="JABFDB010000001">
    <property type="protein sequence ID" value="NYZ18523.1"/>
    <property type="molecule type" value="Genomic_DNA"/>
</dbReference>
<keyword evidence="8" id="KW-1185">Reference proteome</keyword>
<keyword evidence="4" id="KW-0472">Membrane</keyword>
<reference evidence="7 8" key="1">
    <citation type="submission" date="2020-05" db="EMBL/GenBank/DDBJ databases">
        <title>Azospirillum oleiclasticum sp. nov, a nitrogen-fixing and heavy crude oil-emulsifying bacterium isolated from the crude oil of Yumen Oilfield.</title>
        <authorList>
            <person name="Wu D."/>
            <person name="Cai M."/>
            <person name="Zhang X."/>
        </authorList>
    </citation>
    <scope>NUCLEOTIDE SEQUENCE [LARGE SCALE GENOMIC DNA]</scope>
    <source>
        <strain evidence="7 8">ROY-1-1-2</strain>
    </source>
</reference>
<dbReference type="PANTHER" id="PTHR34990:SF2">
    <property type="entry name" value="BLL8164 PROTEIN"/>
    <property type="match status" value="1"/>
</dbReference>
<evidence type="ECO:0000256" key="2">
    <source>
        <dbReference type="ARBA" id="ARBA00022519"/>
    </source>
</evidence>
<feature type="domain" description="Calcineurin-like phosphoesterase" evidence="6">
    <location>
        <begin position="40"/>
        <end position="237"/>
    </location>
</feature>